<dbReference type="FunFam" id="3.30.930.10:FF:000005">
    <property type="entry name" value="Histidine--tRNA ligase"/>
    <property type="match status" value="1"/>
</dbReference>
<dbReference type="RefSeq" id="WP_056975089.1">
    <property type="nucleotide sequence ID" value="NZ_AYZL01000020.1"/>
</dbReference>
<dbReference type="AlphaFoldDB" id="A0A0R2DI62"/>
<comment type="caution">
    <text evidence="14">The sequence shown here is derived from an EMBL/GenBank/DDBJ whole genome shotgun (WGS) entry which is preliminary data.</text>
</comment>
<dbReference type="NCBIfam" id="TIGR00442">
    <property type="entry name" value="hisS"/>
    <property type="match status" value="1"/>
</dbReference>
<feature type="binding site" evidence="12">
    <location>
        <begin position="263"/>
        <end position="264"/>
    </location>
    <ligand>
        <name>L-histidine</name>
        <dbReference type="ChEBI" id="CHEBI:57595"/>
    </ligand>
</feature>
<dbReference type="PANTHER" id="PTHR43707">
    <property type="entry name" value="HISTIDYL-TRNA SYNTHETASE"/>
    <property type="match status" value="1"/>
</dbReference>
<dbReference type="Pfam" id="PF13393">
    <property type="entry name" value="tRNA-synt_His"/>
    <property type="match status" value="1"/>
</dbReference>
<feature type="binding site" evidence="12">
    <location>
        <position position="132"/>
    </location>
    <ligand>
        <name>L-histidine</name>
        <dbReference type="ChEBI" id="CHEBI:57595"/>
    </ligand>
</feature>
<comment type="similarity">
    <text evidence="2 11">Belongs to the class-II aminoacyl-tRNA synthetase family.</text>
</comment>
<dbReference type="GO" id="GO:0005737">
    <property type="term" value="C:cytoplasm"/>
    <property type="evidence" value="ECO:0007669"/>
    <property type="project" value="UniProtKB-SubCell"/>
</dbReference>
<dbReference type="OrthoDB" id="9800814at2"/>
<evidence type="ECO:0000256" key="7">
    <source>
        <dbReference type="ARBA" id="ARBA00022840"/>
    </source>
</evidence>
<dbReference type="EC" id="6.1.1.21" evidence="11"/>
<evidence type="ECO:0000256" key="9">
    <source>
        <dbReference type="ARBA" id="ARBA00023146"/>
    </source>
</evidence>
<keyword evidence="15" id="KW-1185">Reference proteome</keyword>
<comment type="catalytic activity">
    <reaction evidence="10 11">
        <text>tRNA(His) + L-histidine + ATP = L-histidyl-tRNA(His) + AMP + diphosphate + H(+)</text>
        <dbReference type="Rhea" id="RHEA:17313"/>
        <dbReference type="Rhea" id="RHEA-COMP:9665"/>
        <dbReference type="Rhea" id="RHEA-COMP:9689"/>
        <dbReference type="ChEBI" id="CHEBI:15378"/>
        <dbReference type="ChEBI" id="CHEBI:30616"/>
        <dbReference type="ChEBI" id="CHEBI:33019"/>
        <dbReference type="ChEBI" id="CHEBI:57595"/>
        <dbReference type="ChEBI" id="CHEBI:78442"/>
        <dbReference type="ChEBI" id="CHEBI:78527"/>
        <dbReference type="ChEBI" id="CHEBI:456215"/>
        <dbReference type="EC" id="6.1.1.21"/>
    </reaction>
</comment>
<evidence type="ECO:0000256" key="2">
    <source>
        <dbReference type="ARBA" id="ARBA00008226"/>
    </source>
</evidence>
<proteinExistence type="inferred from homology"/>
<keyword evidence="7 11" id="KW-0067">ATP-binding</keyword>
<feature type="binding site" evidence="12">
    <location>
        <begin position="81"/>
        <end position="83"/>
    </location>
    <ligand>
        <name>L-histidine</name>
        <dbReference type="ChEBI" id="CHEBI:57595"/>
    </ligand>
</feature>
<comment type="subunit">
    <text evidence="3 11">Homodimer.</text>
</comment>
<dbReference type="InterPro" id="IPR045864">
    <property type="entry name" value="aa-tRNA-synth_II/BPL/LPL"/>
</dbReference>
<evidence type="ECO:0000256" key="11">
    <source>
        <dbReference type="HAMAP-Rule" id="MF_00127"/>
    </source>
</evidence>
<evidence type="ECO:0000259" key="13">
    <source>
        <dbReference type="PROSITE" id="PS50862"/>
    </source>
</evidence>
<dbReference type="CDD" id="cd00773">
    <property type="entry name" value="HisRS-like_core"/>
    <property type="match status" value="1"/>
</dbReference>
<dbReference type="GO" id="GO:0006427">
    <property type="term" value="P:histidyl-tRNA aminoacylation"/>
    <property type="evidence" value="ECO:0007669"/>
    <property type="project" value="UniProtKB-UniRule"/>
</dbReference>
<gene>
    <name evidence="11" type="primary">hisS</name>
    <name evidence="14" type="ORF">FC86_GL000887</name>
</gene>
<dbReference type="GO" id="GO:0140096">
    <property type="term" value="F:catalytic activity, acting on a protein"/>
    <property type="evidence" value="ECO:0007669"/>
    <property type="project" value="UniProtKB-ARBA"/>
</dbReference>
<dbReference type="InterPro" id="IPR004154">
    <property type="entry name" value="Anticodon-bd"/>
</dbReference>
<feature type="binding site" evidence="12">
    <location>
        <position position="259"/>
    </location>
    <ligand>
        <name>L-histidine</name>
        <dbReference type="ChEBI" id="CHEBI:57595"/>
    </ligand>
</feature>
<feature type="domain" description="Aminoacyl-transfer RNA synthetases class-II family profile" evidence="13">
    <location>
        <begin position="23"/>
        <end position="332"/>
    </location>
</feature>
<dbReference type="PATRIC" id="fig|1423744.4.peg.912"/>
<evidence type="ECO:0000256" key="4">
    <source>
        <dbReference type="ARBA" id="ARBA00022490"/>
    </source>
</evidence>
<reference evidence="14 15" key="1">
    <citation type="journal article" date="2015" name="Genome Announc.">
        <title>Expanding the biotechnology potential of lactobacilli through comparative genomics of 213 strains and associated genera.</title>
        <authorList>
            <person name="Sun Z."/>
            <person name="Harris H.M."/>
            <person name="McCann A."/>
            <person name="Guo C."/>
            <person name="Argimon S."/>
            <person name="Zhang W."/>
            <person name="Yang X."/>
            <person name="Jeffery I.B."/>
            <person name="Cooney J.C."/>
            <person name="Kagawa T.F."/>
            <person name="Liu W."/>
            <person name="Song Y."/>
            <person name="Salvetti E."/>
            <person name="Wrobel A."/>
            <person name="Rasinkangas P."/>
            <person name="Parkhill J."/>
            <person name="Rea M.C."/>
            <person name="O'Sullivan O."/>
            <person name="Ritari J."/>
            <person name="Douillard F.P."/>
            <person name="Paul Ross R."/>
            <person name="Yang R."/>
            <person name="Briner A.E."/>
            <person name="Felis G.E."/>
            <person name="de Vos W.M."/>
            <person name="Barrangou R."/>
            <person name="Klaenhammer T.R."/>
            <person name="Caufield P.W."/>
            <person name="Cui Y."/>
            <person name="Zhang H."/>
            <person name="O'Toole P.W."/>
        </authorList>
    </citation>
    <scope>NUCLEOTIDE SEQUENCE [LARGE SCALE GENOMIC DNA]</scope>
    <source>
        <strain evidence="14 15">DSM 23037</strain>
    </source>
</reference>
<evidence type="ECO:0000256" key="3">
    <source>
        <dbReference type="ARBA" id="ARBA00011738"/>
    </source>
</evidence>
<dbReference type="InterPro" id="IPR036621">
    <property type="entry name" value="Anticodon-bd_dom_sf"/>
</dbReference>
<evidence type="ECO:0000256" key="8">
    <source>
        <dbReference type="ARBA" id="ARBA00022917"/>
    </source>
</evidence>
<evidence type="ECO:0000256" key="12">
    <source>
        <dbReference type="PIRSR" id="PIRSR001549-1"/>
    </source>
</evidence>
<dbReference type="PANTHER" id="PTHR43707:SF1">
    <property type="entry name" value="HISTIDINE--TRNA LIGASE, MITOCHONDRIAL-RELATED"/>
    <property type="match status" value="1"/>
</dbReference>
<organism evidence="14 15">
    <name type="scientific">Holzapfeliella floricola DSM 23037 = JCM 16512</name>
    <dbReference type="NCBI Taxonomy" id="1423744"/>
    <lineage>
        <taxon>Bacteria</taxon>
        <taxon>Bacillati</taxon>
        <taxon>Bacillota</taxon>
        <taxon>Bacilli</taxon>
        <taxon>Lactobacillales</taxon>
        <taxon>Lactobacillaceae</taxon>
        <taxon>Holzapfeliella</taxon>
    </lineage>
</organism>
<sequence length="428" mass="49395">MKLQKPKGTVDILPGESNRWQYVETEVRNFMDLYDFNEIRTPIFEQYELFARSSGESSDVVSKEMYDFFDKGNRHIALRPEGTAGTVRSYVENKLYAPEHEKPVKLFYIGPMFRYERPQAGRQRQFHQIGVEAFGATHPMQDVEIILLAHDLLQKLNVQNFELHLNSLGNAEVRKNYHEALVNYFEPFKDELSDDSKQRLQVNPLRILDSKDKRDQELVADAPKLRDYLDDETNQHFGFVLSMLDELGINYQIDDNLVRGLDYYTGTIFEFMIEDKNLWQSKSTVLAGGRYDKLVEEFSGPETPAIGFGIGFERLMLVLQQQNPEMFATEGPEIYIANVGDNSVATVLKLARSLRNQRIKVVFDVSQRKLKNQFKSADRHQAKYILTIGDQEVEKQAATLKNLEDGSQTVVDFKSLNKNALQLLKEIN</sequence>
<dbReference type="PIRSF" id="PIRSF001549">
    <property type="entry name" value="His-tRNA_synth"/>
    <property type="match status" value="1"/>
</dbReference>
<keyword evidence="8 11" id="KW-0648">Protein biosynthesis</keyword>
<dbReference type="Proteomes" id="UP000051378">
    <property type="component" value="Unassembled WGS sequence"/>
</dbReference>
<dbReference type="InterPro" id="IPR015807">
    <property type="entry name" value="His-tRNA-ligase"/>
</dbReference>
<keyword evidence="4 11" id="KW-0963">Cytoplasm</keyword>
<evidence type="ECO:0000313" key="14">
    <source>
        <dbReference type="EMBL" id="KRN03775.1"/>
    </source>
</evidence>
<keyword evidence="6 11" id="KW-0547">Nucleotide-binding</keyword>
<dbReference type="GO" id="GO:0005524">
    <property type="term" value="F:ATP binding"/>
    <property type="evidence" value="ECO:0007669"/>
    <property type="project" value="UniProtKB-UniRule"/>
</dbReference>
<dbReference type="STRING" id="1423744.FC86_GL000887"/>
<dbReference type="InterPro" id="IPR033656">
    <property type="entry name" value="HisRS_anticodon"/>
</dbReference>
<evidence type="ECO:0000256" key="6">
    <source>
        <dbReference type="ARBA" id="ARBA00022741"/>
    </source>
</evidence>
<dbReference type="SUPFAM" id="SSF52954">
    <property type="entry name" value="Class II aaRS ABD-related"/>
    <property type="match status" value="1"/>
</dbReference>
<dbReference type="EMBL" id="AYZL01000020">
    <property type="protein sequence ID" value="KRN03775.1"/>
    <property type="molecule type" value="Genomic_DNA"/>
</dbReference>
<dbReference type="GO" id="GO:0004821">
    <property type="term" value="F:histidine-tRNA ligase activity"/>
    <property type="evidence" value="ECO:0007669"/>
    <property type="project" value="UniProtKB-UniRule"/>
</dbReference>
<dbReference type="PROSITE" id="PS50862">
    <property type="entry name" value="AA_TRNA_LIGASE_II"/>
    <property type="match status" value="1"/>
</dbReference>
<dbReference type="InterPro" id="IPR004516">
    <property type="entry name" value="HisRS/HisZ"/>
</dbReference>
<feature type="binding site" evidence="12">
    <location>
        <position position="114"/>
    </location>
    <ligand>
        <name>L-histidine</name>
        <dbReference type="ChEBI" id="CHEBI:57595"/>
    </ligand>
</feature>
<evidence type="ECO:0000256" key="5">
    <source>
        <dbReference type="ARBA" id="ARBA00022598"/>
    </source>
</evidence>
<dbReference type="SUPFAM" id="SSF55681">
    <property type="entry name" value="Class II aaRS and biotin synthetases"/>
    <property type="match status" value="1"/>
</dbReference>
<dbReference type="Gene3D" id="3.40.50.800">
    <property type="entry name" value="Anticodon-binding domain"/>
    <property type="match status" value="1"/>
</dbReference>
<evidence type="ECO:0000313" key="15">
    <source>
        <dbReference type="Proteomes" id="UP000051378"/>
    </source>
</evidence>
<comment type="subcellular location">
    <subcellularLocation>
        <location evidence="1 11">Cytoplasm</location>
    </subcellularLocation>
</comment>
<keyword evidence="5 11" id="KW-0436">Ligase</keyword>
<keyword evidence="9 11" id="KW-0030">Aminoacyl-tRNA synthetase</keyword>
<feature type="binding site" evidence="12">
    <location>
        <position position="128"/>
    </location>
    <ligand>
        <name>L-histidine</name>
        <dbReference type="ChEBI" id="CHEBI:57595"/>
    </ligand>
</feature>
<dbReference type="HAMAP" id="MF_00127">
    <property type="entry name" value="His_tRNA_synth"/>
    <property type="match status" value="1"/>
</dbReference>
<name>A0A0R2DI62_9LACO</name>
<dbReference type="Pfam" id="PF03129">
    <property type="entry name" value="HGTP_anticodon"/>
    <property type="match status" value="1"/>
</dbReference>
<protein>
    <recommendedName>
        <fullName evidence="11">Histidine--tRNA ligase</fullName>
        <ecNumber evidence="11">6.1.1.21</ecNumber>
    </recommendedName>
    <alternativeName>
        <fullName evidence="11">Histidyl-tRNA synthetase</fullName>
        <shortName evidence="11">HisRS</shortName>
    </alternativeName>
</protein>
<accession>A0A0R2DI62</accession>
<dbReference type="InterPro" id="IPR006195">
    <property type="entry name" value="aa-tRNA-synth_II"/>
</dbReference>
<dbReference type="CDD" id="cd00859">
    <property type="entry name" value="HisRS_anticodon"/>
    <property type="match status" value="1"/>
</dbReference>
<evidence type="ECO:0000256" key="1">
    <source>
        <dbReference type="ARBA" id="ARBA00004496"/>
    </source>
</evidence>
<dbReference type="GO" id="GO:0016740">
    <property type="term" value="F:transferase activity"/>
    <property type="evidence" value="ECO:0007669"/>
    <property type="project" value="UniProtKB-ARBA"/>
</dbReference>
<evidence type="ECO:0000256" key="10">
    <source>
        <dbReference type="ARBA" id="ARBA00047639"/>
    </source>
</evidence>
<dbReference type="InterPro" id="IPR041715">
    <property type="entry name" value="HisRS-like_core"/>
</dbReference>
<dbReference type="Gene3D" id="3.30.930.10">
    <property type="entry name" value="Bira Bifunctional Protein, Domain 2"/>
    <property type="match status" value="1"/>
</dbReference>